<keyword evidence="3" id="KW-1185">Reference proteome</keyword>
<evidence type="ECO:0000313" key="3">
    <source>
        <dbReference type="Proteomes" id="UP001469553"/>
    </source>
</evidence>
<sequence length="55" mass="6238">LQQRLDNVQRDFIVFNREKSRKVVVDSSELSTSEKNKAIEDGQNNNVEPAAYLSG</sequence>
<name>A0ABV0YDP7_9TELE</name>
<evidence type="ECO:0000313" key="2">
    <source>
        <dbReference type="EMBL" id="MEQ2291939.1"/>
    </source>
</evidence>
<protein>
    <submittedName>
        <fullName evidence="2">Uncharacterized protein</fullName>
    </submittedName>
</protein>
<gene>
    <name evidence="2" type="ORF">AMECASPLE_017926</name>
</gene>
<comment type="caution">
    <text evidence="2">The sequence shown here is derived from an EMBL/GenBank/DDBJ whole genome shotgun (WGS) entry which is preliminary data.</text>
</comment>
<evidence type="ECO:0000256" key="1">
    <source>
        <dbReference type="SAM" id="MobiDB-lite"/>
    </source>
</evidence>
<dbReference type="Proteomes" id="UP001469553">
    <property type="component" value="Unassembled WGS sequence"/>
</dbReference>
<feature type="region of interest" description="Disordered" evidence="1">
    <location>
        <begin position="28"/>
        <end position="55"/>
    </location>
</feature>
<reference evidence="2 3" key="1">
    <citation type="submission" date="2021-06" db="EMBL/GenBank/DDBJ databases">
        <authorList>
            <person name="Palmer J.M."/>
        </authorList>
    </citation>
    <scope>NUCLEOTIDE SEQUENCE [LARGE SCALE GENOMIC DNA]</scope>
    <source>
        <strain evidence="2 3">AS_MEX2019</strain>
        <tissue evidence="2">Muscle</tissue>
    </source>
</reference>
<organism evidence="2 3">
    <name type="scientific">Ameca splendens</name>
    <dbReference type="NCBI Taxonomy" id="208324"/>
    <lineage>
        <taxon>Eukaryota</taxon>
        <taxon>Metazoa</taxon>
        <taxon>Chordata</taxon>
        <taxon>Craniata</taxon>
        <taxon>Vertebrata</taxon>
        <taxon>Euteleostomi</taxon>
        <taxon>Actinopterygii</taxon>
        <taxon>Neopterygii</taxon>
        <taxon>Teleostei</taxon>
        <taxon>Neoteleostei</taxon>
        <taxon>Acanthomorphata</taxon>
        <taxon>Ovalentaria</taxon>
        <taxon>Atherinomorphae</taxon>
        <taxon>Cyprinodontiformes</taxon>
        <taxon>Goodeidae</taxon>
        <taxon>Ameca</taxon>
    </lineage>
</organism>
<accession>A0ABV0YDP7</accession>
<feature type="non-terminal residue" evidence="2">
    <location>
        <position position="1"/>
    </location>
</feature>
<proteinExistence type="predicted"/>
<dbReference type="EMBL" id="JAHRIP010029582">
    <property type="protein sequence ID" value="MEQ2291939.1"/>
    <property type="molecule type" value="Genomic_DNA"/>
</dbReference>